<keyword evidence="10" id="KW-0482">Metalloprotease</keyword>
<keyword evidence="15" id="KW-1185">Reference proteome</keyword>
<proteinExistence type="predicted"/>
<name>C5BS58_TERTT</name>
<dbReference type="KEGG" id="ttu:TERTU_3672"/>
<sequence>MAMNFFQHQENARKRTALLVLLLVIATASLIFITLMVVAGFVYLLQNYSTSISAYNAYQTTFTAHLHAMLLSRLSLWIAVAIIALVVIAALYKYLQLRAGGDVIAEKLGGKPLLPDSAISSERRLLNVVEEMAIASGCVVPSVYLLPDTSINAFAAGSHRQNAVLGITRGCMEKLSRDQLQGVIAHEFSHILNGDMRLNSRLVALLHGILIIGLTGELLVRSSTTRQHTTAARNNTSTRWGAGLLLVGIGYTGVLCGKIIRAAVCRQREFLADASAVQFTRNPQGIADALRKIGGDLHTSLLQSKHAATYSHFYFASGVGPTLSKLFATHPPLADRIQRITPEWRGDFLTSDATDVECEQTPPSEPLQRIQPAQFAASALAAMGAPTDAHVSLAKKRLAKITDKLRNAAREPFTARALIYALLLDKSTAVRKQQISLLTDSAHPATVKALRRLYPEVCQLARSQQLPLVELCMPALRQLSAPQYMVFKNNVEMLIASDGKTSLFEWCLSRILFANLESITRAKQQFNVKDVVDEISLLFSLVVAAGKSPSPGGAFQKGVEELNLRGAKFKLSDNFQLNEIDSAFNRLAQLKLLQKPRLLKSVAKIVSADGEITPSEAELFRAIADSLDCPVPPLSV</sequence>
<evidence type="ECO:0000256" key="2">
    <source>
        <dbReference type="ARBA" id="ARBA00004651"/>
    </source>
</evidence>
<comment type="cofactor">
    <cofactor evidence="1">
        <name>Zn(2+)</name>
        <dbReference type="ChEBI" id="CHEBI:29105"/>
    </cofactor>
</comment>
<evidence type="ECO:0000256" key="5">
    <source>
        <dbReference type="ARBA" id="ARBA00022692"/>
    </source>
</evidence>
<evidence type="ECO:0000256" key="3">
    <source>
        <dbReference type="ARBA" id="ARBA00022475"/>
    </source>
</evidence>
<feature type="transmembrane region" description="Helical" evidence="12">
    <location>
        <begin position="74"/>
        <end position="92"/>
    </location>
</feature>
<gene>
    <name evidence="14" type="ordered locus">TERTU_3672</name>
</gene>
<accession>C5BS58</accession>
<keyword evidence="3" id="KW-1003">Cell membrane</keyword>
<keyword evidence="11 12" id="KW-0472">Membrane</keyword>
<evidence type="ECO:0000256" key="10">
    <source>
        <dbReference type="ARBA" id="ARBA00023049"/>
    </source>
</evidence>
<keyword evidence="4" id="KW-0645">Protease</keyword>
<dbReference type="GO" id="GO:0006508">
    <property type="term" value="P:proteolysis"/>
    <property type="evidence" value="ECO:0007669"/>
    <property type="project" value="UniProtKB-KW"/>
</dbReference>
<evidence type="ECO:0000256" key="11">
    <source>
        <dbReference type="ARBA" id="ARBA00023136"/>
    </source>
</evidence>
<feature type="transmembrane region" description="Helical" evidence="12">
    <location>
        <begin position="240"/>
        <end position="260"/>
    </location>
</feature>
<evidence type="ECO:0000259" key="13">
    <source>
        <dbReference type="Pfam" id="PF01435"/>
    </source>
</evidence>
<dbReference type="Proteomes" id="UP000009080">
    <property type="component" value="Chromosome"/>
</dbReference>
<organism evidence="14 15">
    <name type="scientific">Teredinibacter turnerae (strain ATCC 39867 / T7901)</name>
    <dbReference type="NCBI Taxonomy" id="377629"/>
    <lineage>
        <taxon>Bacteria</taxon>
        <taxon>Pseudomonadati</taxon>
        <taxon>Pseudomonadota</taxon>
        <taxon>Gammaproteobacteria</taxon>
        <taxon>Cellvibrionales</taxon>
        <taxon>Cellvibrionaceae</taxon>
        <taxon>Teredinibacter</taxon>
    </lineage>
</organism>
<comment type="subcellular location">
    <subcellularLocation>
        <location evidence="2">Cell membrane</location>
        <topology evidence="2">Multi-pass membrane protein</topology>
    </subcellularLocation>
</comment>
<dbReference type="InterPro" id="IPR050083">
    <property type="entry name" value="HtpX_protease"/>
</dbReference>
<dbReference type="RefSeq" id="WP_015818859.1">
    <property type="nucleotide sequence ID" value="NC_012997.1"/>
</dbReference>
<feature type="transmembrane region" description="Helical" evidence="12">
    <location>
        <begin position="20"/>
        <end position="45"/>
    </location>
</feature>
<evidence type="ECO:0000256" key="9">
    <source>
        <dbReference type="ARBA" id="ARBA00022989"/>
    </source>
</evidence>
<dbReference type="GO" id="GO:0005886">
    <property type="term" value="C:plasma membrane"/>
    <property type="evidence" value="ECO:0007669"/>
    <property type="project" value="UniProtKB-SubCell"/>
</dbReference>
<keyword evidence="9 12" id="KW-1133">Transmembrane helix</keyword>
<dbReference type="EC" id="3.4.24.-" evidence="14"/>
<dbReference type="GO" id="GO:0046872">
    <property type="term" value="F:metal ion binding"/>
    <property type="evidence" value="ECO:0007669"/>
    <property type="project" value="UniProtKB-KW"/>
</dbReference>
<dbReference type="eggNOG" id="COG0501">
    <property type="taxonomic scope" value="Bacteria"/>
</dbReference>
<dbReference type="GO" id="GO:0004222">
    <property type="term" value="F:metalloendopeptidase activity"/>
    <property type="evidence" value="ECO:0007669"/>
    <property type="project" value="InterPro"/>
</dbReference>
<evidence type="ECO:0000256" key="6">
    <source>
        <dbReference type="ARBA" id="ARBA00022723"/>
    </source>
</evidence>
<dbReference type="EMBL" id="CP001614">
    <property type="protein sequence ID" value="ACR12747.1"/>
    <property type="molecule type" value="Genomic_DNA"/>
</dbReference>
<dbReference type="AlphaFoldDB" id="C5BS58"/>
<keyword evidence="5 12" id="KW-0812">Transmembrane</keyword>
<dbReference type="InterPro" id="IPR001915">
    <property type="entry name" value="Peptidase_M48"/>
</dbReference>
<evidence type="ECO:0000313" key="14">
    <source>
        <dbReference type="EMBL" id="ACR12747.1"/>
    </source>
</evidence>
<keyword evidence="7 14" id="KW-0378">Hydrolase</keyword>
<dbReference type="STRING" id="377629.TERTU_3672"/>
<evidence type="ECO:0000313" key="15">
    <source>
        <dbReference type="Proteomes" id="UP000009080"/>
    </source>
</evidence>
<keyword evidence="8" id="KW-0862">Zinc</keyword>
<evidence type="ECO:0000256" key="8">
    <source>
        <dbReference type="ARBA" id="ARBA00022833"/>
    </source>
</evidence>
<dbReference type="OrthoDB" id="15218at2"/>
<evidence type="ECO:0000256" key="12">
    <source>
        <dbReference type="SAM" id="Phobius"/>
    </source>
</evidence>
<dbReference type="CDD" id="cd07340">
    <property type="entry name" value="M48B_Htpx_like"/>
    <property type="match status" value="1"/>
</dbReference>
<dbReference type="PANTHER" id="PTHR43221">
    <property type="entry name" value="PROTEASE HTPX"/>
    <property type="match status" value="1"/>
</dbReference>
<keyword evidence="6" id="KW-0479">Metal-binding</keyword>
<feature type="domain" description="Peptidase M48" evidence="13">
    <location>
        <begin position="122"/>
        <end position="341"/>
    </location>
</feature>
<dbReference type="Pfam" id="PF01435">
    <property type="entry name" value="Peptidase_M48"/>
    <property type="match status" value="1"/>
</dbReference>
<evidence type="ECO:0000256" key="7">
    <source>
        <dbReference type="ARBA" id="ARBA00022801"/>
    </source>
</evidence>
<dbReference type="PANTHER" id="PTHR43221:SF1">
    <property type="entry name" value="PROTEASE HTPX"/>
    <property type="match status" value="1"/>
</dbReference>
<protein>
    <submittedName>
        <fullName evidence="14">Peptidase, M48 family</fullName>
        <ecNumber evidence="14">3.4.24.-</ecNumber>
    </submittedName>
</protein>
<dbReference type="HOGENOM" id="CLU_024494_0_0_6"/>
<evidence type="ECO:0000256" key="1">
    <source>
        <dbReference type="ARBA" id="ARBA00001947"/>
    </source>
</evidence>
<evidence type="ECO:0000256" key="4">
    <source>
        <dbReference type="ARBA" id="ARBA00022670"/>
    </source>
</evidence>
<dbReference type="Gene3D" id="3.30.2010.10">
    <property type="entry name" value="Metalloproteases ('zincins'), catalytic domain"/>
    <property type="match status" value="1"/>
</dbReference>
<reference evidence="14 15" key="1">
    <citation type="journal article" date="2009" name="PLoS ONE">
        <title>The complete genome of Teredinibacter turnerae T7901: an intracellular endosymbiont of marine wood-boring bivalves (shipworms).</title>
        <authorList>
            <person name="Yang J.C."/>
            <person name="Madupu R."/>
            <person name="Durkin A.S."/>
            <person name="Ekborg N.A."/>
            <person name="Pedamallu C.S."/>
            <person name="Hostetler J.B."/>
            <person name="Radune D."/>
            <person name="Toms B.S."/>
            <person name="Henrissat B."/>
            <person name="Coutinho P.M."/>
            <person name="Schwarz S."/>
            <person name="Field L."/>
            <person name="Trindade-Silva A.E."/>
            <person name="Soares C.A.G."/>
            <person name="Elshahawi S."/>
            <person name="Hanora A."/>
            <person name="Schmidt E.W."/>
            <person name="Haygood M.G."/>
            <person name="Posfai J."/>
            <person name="Benner J."/>
            <person name="Madinger C."/>
            <person name="Nove J."/>
            <person name="Anton B."/>
            <person name="Chaudhary K."/>
            <person name="Foster J."/>
            <person name="Holman A."/>
            <person name="Kumar S."/>
            <person name="Lessard P.A."/>
            <person name="Luyten Y.A."/>
            <person name="Slatko B."/>
            <person name="Wood N."/>
            <person name="Wu B."/>
            <person name="Teplitski M."/>
            <person name="Mougous J.D."/>
            <person name="Ward N."/>
            <person name="Eisen J.A."/>
            <person name="Badger J.H."/>
            <person name="Distel D.L."/>
        </authorList>
    </citation>
    <scope>NUCLEOTIDE SEQUENCE [LARGE SCALE GENOMIC DNA]</scope>
    <source>
        <strain evidence="15">ATCC 39867 / T7901</strain>
    </source>
</reference>